<reference evidence="1" key="2">
    <citation type="submission" date="2025-08" db="UniProtKB">
        <authorList>
            <consortium name="Ensembl"/>
        </authorList>
    </citation>
    <scope>IDENTIFICATION</scope>
</reference>
<dbReference type="PANTHER" id="PTHR13318">
    <property type="entry name" value="PARTNER OF PAIRED, ISOFORM B-RELATED"/>
    <property type="match status" value="1"/>
</dbReference>
<dbReference type="GO" id="GO:0031146">
    <property type="term" value="P:SCF-dependent proteasomal ubiquitin-dependent protein catabolic process"/>
    <property type="evidence" value="ECO:0007669"/>
    <property type="project" value="TreeGrafter"/>
</dbReference>
<dbReference type="InterPro" id="IPR001611">
    <property type="entry name" value="Leu-rich_rpt"/>
</dbReference>
<dbReference type="SMART" id="SM00367">
    <property type="entry name" value="LRR_CC"/>
    <property type="match status" value="11"/>
</dbReference>
<name>A0A672ZIT3_9TELE</name>
<sequence length="412" mass="45695">MVQRIAEGCPSLLYLNLSCTLVTNITLRELSSLQYLSLAYCYKFTDEGFLYLTTGKGCRRLIHLDLSGCTQVSLNGFRYISTGCPSLTEIVLNDLPTLSDNCIMALVAECRCLSAVSLLDAPNLSDAALRAIAKVAKLRTFSTEGNNQFTDWKALCTSSPDLCTLHATECLRMTDASLRSVGALKNLQYLNISLCIKWIQYLTEGASSAKLRELNISHCSRISDTSVKRITQRCIYYCTHTPIYPASLNLPLSQCSPIVSLDGVWKLCKNMRDLEHVDVSHCVALSDSAIRALSFHCRGLITLRMSGCTKMTDMSVQYLTTGAQYLRELDVSGCVLLTDRTPHYLERICPPLCSVTMTCCSGISKSAALKLQPRVDSWEHNSVHPPYYRMFGCIESSEMSVKTSTDPAMRLI</sequence>
<reference evidence="1" key="1">
    <citation type="submission" date="2019-06" db="EMBL/GenBank/DDBJ databases">
        <authorList>
            <consortium name="Wellcome Sanger Institute Data Sharing"/>
        </authorList>
    </citation>
    <scope>NUCLEOTIDE SEQUENCE [LARGE SCALE GENOMIC DNA]</scope>
</reference>
<dbReference type="Ensembl" id="ENSSORT00005017194.1">
    <property type="protein sequence ID" value="ENSSORP00005016684.1"/>
    <property type="gene ID" value="ENSSORG00005008440.1"/>
</dbReference>
<accession>A0A672ZIT3</accession>
<reference evidence="1" key="3">
    <citation type="submission" date="2025-09" db="UniProtKB">
        <authorList>
            <consortium name="Ensembl"/>
        </authorList>
    </citation>
    <scope>IDENTIFICATION</scope>
</reference>
<dbReference type="InterPro" id="IPR006553">
    <property type="entry name" value="Leu-rich_rpt_Cys-con_subtyp"/>
</dbReference>
<dbReference type="Gene3D" id="3.80.10.10">
    <property type="entry name" value="Ribonuclease Inhibitor"/>
    <property type="match status" value="3"/>
</dbReference>
<dbReference type="Pfam" id="PF13516">
    <property type="entry name" value="LRR_6"/>
    <property type="match status" value="1"/>
</dbReference>
<dbReference type="GO" id="GO:0019005">
    <property type="term" value="C:SCF ubiquitin ligase complex"/>
    <property type="evidence" value="ECO:0007669"/>
    <property type="project" value="TreeGrafter"/>
</dbReference>
<dbReference type="Proteomes" id="UP000472271">
    <property type="component" value="Chromosome 6"/>
</dbReference>
<dbReference type="InParanoid" id="A0A672ZIT3"/>
<evidence type="ECO:0000313" key="2">
    <source>
        <dbReference type="Proteomes" id="UP000472271"/>
    </source>
</evidence>
<dbReference type="AlphaFoldDB" id="A0A672ZIT3"/>
<evidence type="ECO:0000313" key="1">
    <source>
        <dbReference type="Ensembl" id="ENSSORP00005016684.1"/>
    </source>
</evidence>
<organism evidence="1 2">
    <name type="scientific">Sphaeramia orbicularis</name>
    <name type="common">orbiculate cardinalfish</name>
    <dbReference type="NCBI Taxonomy" id="375764"/>
    <lineage>
        <taxon>Eukaryota</taxon>
        <taxon>Metazoa</taxon>
        <taxon>Chordata</taxon>
        <taxon>Craniata</taxon>
        <taxon>Vertebrata</taxon>
        <taxon>Euteleostomi</taxon>
        <taxon>Actinopterygii</taxon>
        <taxon>Neopterygii</taxon>
        <taxon>Teleostei</taxon>
        <taxon>Neoteleostei</taxon>
        <taxon>Acanthomorphata</taxon>
        <taxon>Gobiaria</taxon>
        <taxon>Kurtiformes</taxon>
        <taxon>Apogonoidei</taxon>
        <taxon>Apogonidae</taxon>
        <taxon>Apogoninae</taxon>
        <taxon>Sphaeramia</taxon>
    </lineage>
</organism>
<protein>
    <recommendedName>
        <fullName evidence="3">F-box and leucine-rich repeat protein 13</fullName>
    </recommendedName>
</protein>
<proteinExistence type="predicted"/>
<dbReference type="SUPFAM" id="SSF52047">
    <property type="entry name" value="RNI-like"/>
    <property type="match status" value="2"/>
</dbReference>
<dbReference type="InterPro" id="IPR032675">
    <property type="entry name" value="LRR_dom_sf"/>
</dbReference>
<keyword evidence="2" id="KW-1185">Reference proteome</keyword>
<evidence type="ECO:0008006" key="3">
    <source>
        <dbReference type="Google" id="ProtNLM"/>
    </source>
</evidence>